<evidence type="ECO:0000259" key="6">
    <source>
        <dbReference type="Pfam" id="PF13086"/>
    </source>
</evidence>
<feature type="domain" description="DNA2/NAM7 helicase helicase" evidence="6">
    <location>
        <begin position="60"/>
        <end position="161"/>
    </location>
</feature>
<dbReference type="InterPro" id="IPR041677">
    <property type="entry name" value="DNA2/NAM7_AAA_11"/>
</dbReference>
<comment type="similarity">
    <text evidence="1">Belongs to the DNA2/NAM7 helicase family.</text>
</comment>
<dbReference type="Pfam" id="PF13087">
    <property type="entry name" value="AAA_12"/>
    <property type="match status" value="1"/>
</dbReference>
<evidence type="ECO:0000256" key="3">
    <source>
        <dbReference type="ARBA" id="ARBA00022801"/>
    </source>
</evidence>
<proteinExistence type="inferred from homology"/>
<dbReference type="GO" id="GO:0043139">
    <property type="term" value="F:5'-3' DNA helicase activity"/>
    <property type="evidence" value="ECO:0007669"/>
    <property type="project" value="TreeGrafter"/>
</dbReference>
<dbReference type="Proteomes" id="UP001274830">
    <property type="component" value="Unassembled WGS sequence"/>
</dbReference>
<dbReference type="PANTHER" id="PTHR43788:SF8">
    <property type="entry name" value="DNA-BINDING PROTEIN SMUBP-2"/>
    <property type="match status" value="1"/>
</dbReference>
<evidence type="ECO:0000256" key="2">
    <source>
        <dbReference type="ARBA" id="ARBA00022741"/>
    </source>
</evidence>
<keyword evidence="5" id="KW-0067">ATP-binding</keyword>
<dbReference type="SUPFAM" id="SSF52540">
    <property type="entry name" value="P-loop containing nucleoside triphosphate hydrolases"/>
    <property type="match status" value="1"/>
</dbReference>
<comment type="caution">
    <text evidence="8">The sequence shown here is derived from an EMBL/GenBank/DDBJ whole genome shotgun (WGS) entry which is preliminary data.</text>
</comment>
<organism evidence="8 9">
    <name type="scientific">Recurvomyces mirabilis</name>
    <dbReference type="NCBI Taxonomy" id="574656"/>
    <lineage>
        <taxon>Eukaryota</taxon>
        <taxon>Fungi</taxon>
        <taxon>Dikarya</taxon>
        <taxon>Ascomycota</taxon>
        <taxon>Pezizomycotina</taxon>
        <taxon>Dothideomycetes</taxon>
        <taxon>Dothideomycetidae</taxon>
        <taxon>Mycosphaerellales</taxon>
        <taxon>Teratosphaeriaceae</taxon>
        <taxon>Recurvomyces</taxon>
    </lineage>
</organism>
<sequence>MRNHKYEEGRDYGLQTQVLEAAYAGDRVYKSKVARQGRVNTWDVLQKCIKDRDAGTFDMQSSEDRAAYSESYAKCKQHFLAHQRLVCTTTGNVACTELALSWAVDDDDLGVRCAGVLLVVDEACKDQEIATLSSIFVKKHKLVGVVMVGDKKQLEPTVSSQGKGSIFNHFSERASIPLLSRLKRGGFPCVELVEQHRMNVHVAKWPSKVFHADKSRHHKDCYHPLAEAKPGLDNCLRTMFLAFLLVGTREALTDEQLRTAYFEVPGTRRPSSNGTSWVVREHIRPFFERISWHLNAYYRGKTAENVMVIAAYGEACARWSEASNDIRRKNNLILDDMPTICTIDSTQGREATNVIIDCSVQTDEKNYTSIGFVDDPKRMNVAMTRAKEVRIFIGGRCAEKRVLSGIAYVDYYWHCVRNNLMWIVNSSLITSEGSTWLKDIVKRDITLPRTLSDDVARR</sequence>
<evidence type="ECO:0008006" key="10">
    <source>
        <dbReference type="Google" id="ProtNLM"/>
    </source>
</evidence>
<keyword evidence="3" id="KW-0378">Hydrolase</keyword>
<dbReference type="Gene3D" id="3.40.50.300">
    <property type="entry name" value="P-loop containing nucleotide triphosphate hydrolases"/>
    <property type="match status" value="2"/>
</dbReference>
<protein>
    <recommendedName>
        <fullName evidence="10">DNA2/NAM7 helicase-like C-terminal domain-containing protein</fullName>
    </recommendedName>
</protein>
<gene>
    <name evidence="8" type="ORF">LTR78_001567</name>
</gene>
<dbReference type="EMBL" id="JAUTXT010000004">
    <property type="protein sequence ID" value="KAK3678272.1"/>
    <property type="molecule type" value="Genomic_DNA"/>
</dbReference>
<evidence type="ECO:0000256" key="1">
    <source>
        <dbReference type="ARBA" id="ARBA00007913"/>
    </source>
</evidence>
<dbReference type="PANTHER" id="PTHR43788">
    <property type="entry name" value="DNA2/NAM7 HELICASE FAMILY MEMBER"/>
    <property type="match status" value="1"/>
</dbReference>
<accession>A0AAE1C4Y7</accession>
<evidence type="ECO:0000313" key="8">
    <source>
        <dbReference type="EMBL" id="KAK3678272.1"/>
    </source>
</evidence>
<dbReference type="AlphaFoldDB" id="A0AAE1C4Y7"/>
<dbReference type="GO" id="GO:0016787">
    <property type="term" value="F:hydrolase activity"/>
    <property type="evidence" value="ECO:0007669"/>
    <property type="project" value="UniProtKB-KW"/>
</dbReference>
<feature type="domain" description="DNA2/NAM7 helicase-like C-terminal" evidence="7">
    <location>
        <begin position="178"/>
        <end position="394"/>
    </location>
</feature>
<keyword evidence="4" id="KW-0347">Helicase</keyword>
<dbReference type="InterPro" id="IPR041679">
    <property type="entry name" value="DNA2/NAM7-like_C"/>
</dbReference>
<keyword evidence="2" id="KW-0547">Nucleotide-binding</keyword>
<dbReference type="InterPro" id="IPR027417">
    <property type="entry name" value="P-loop_NTPase"/>
</dbReference>
<dbReference type="InterPro" id="IPR050534">
    <property type="entry name" value="Coronavir_polyprotein_1ab"/>
</dbReference>
<dbReference type="Pfam" id="PF13086">
    <property type="entry name" value="AAA_11"/>
    <property type="match status" value="1"/>
</dbReference>
<dbReference type="GO" id="GO:0005524">
    <property type="term" value="F:ATP binding"/>
    <property type="evidence" value="ECO:0007669"/>
    <property type="project" value="UniProtKB-KW"/>
</dbReference>
<evidence type="ECO:0000256" key="5">
    <source>
        <dbReference type="ARBA" id="ARBA00022840"/>
    </source>
</evidence>
<name>A0AAE1C4Y7_9PEZI</name>
<evidence type="ECO:0000256" key="4">
    <source>
        <dbReference type="ARBA" id="ARBA00022806"/>
    </source>
</evidence>
<evidence type="ECO:0000259" key="7">
    <source>
        <dbReference type="Pfam" id="PF13087"/>
    </source>
</evidence>
<reference evidence="8" key="1">
    <citation type="submission" date="2023-07" db="EMBL/GenBank/DDBJ databases">
        <title>Black Yeasts Isolated from many extreme environments.</title>
        <authorList>
            <person name="Coleine C."/>
            <person name="Stajich J.E."/>
            <person name="Selbmann L."/>
        </authorList>
    </citation>
    <scope>NUCLEOTIDE SEQUENCE</scope>
    <source>
        <strain evidence="8">CCFEE 5485</strain>
    </source>
</reference>
<evidence type="ECO:0000313" key="9">
    <source>
        <dbReference type="Proteomes" id="UP001274830"/>
    </source>
</evidence>
<keyword evidence="9" id="KW-1185">Reference proteome</keyword>